<evidence type="ECO:0000313" key="2">
    <source>
        <dbReference type="EMBL" id="OZI73900.1"/>
    </source>
</evidence>
<dbReference type="PANTHER" id="PTHR42928">
    <property type="entry name" value="TRICARBOXYLATE-BINDING PROTEIN"/>
    <property type="match status" value="1"/>
</dbReference>
<reference evidence="3" key="1">
    <citation type="submission" date="2017-05" db="EMBL/GenBank/DDBJ databases">
        <title>Complete and WGS of Bordetella genogroups.</title>
        <authorList>
            <person name="Spilker T."/>
            <person name="Lipuma J."/>
        </authorList>
    </citation>
    <scope>NUCLEOTIDE SEQUENCE [LARGE SCALE GENOMIC DNA]</scope>
    <source>
        <strain evidence="3">AU8256</strain>
    </source>
</reference>
<dbReference type="PIRSF" id="PIRSF017082">
    <property type="entry name" value="YflP"/>
    <property type="match status" value="1"/>
</dbReference>
<gene>
    <name evidence="2" type="ORF">CAL24_18890</name>
</gene>
<dbReference type="Gene3D" id="3.40.190.10">
    <property type="entry name" value="Periplasmic binding protein-like II"/>
    <property type="match status" value="1"/>
</dbReference>
<dbReference type="InterPro" id="IPR005064">
    <property type="entry name" value="BUG"/>
</dbReference>
<organism evidence="2 3">
    <name type="scientific">Bordetella genomosp. 2</name>
    <dbReference type="NCBI Taxonomy" id="1983456"/>
    <lineage>
        <taxon>Bacteria</taxon>
        <taxon>Pseudomonadati</taxon>
        <taxon>Pseudomonadota</taxon>
        <taxon>Betaproteobacteria</taxon>
        <taxon>Burkholderiales</taxon>
        <taxon>Alcaligenaceae</taxon>
        <taxon>Bordetella</taxon>
    </lineage>
</organism>
<dbReference type="CDD" id="cd13578">
    <property type="entry name" value="PBP2_Bug27"/>
    <property type="match status" value="1"/>
</dbReference>
<evidence type="ECO:0000313" key="3">
    <source>
        <dbReference type="Proteomes" id="UP000215633"/>
    </source>
</evidence>
<dbReference type="SUPFAM" id="SSF53850">
    <property type="entry name" value="Periplasmic binding protein-like II"/>
    <property type="match status" value="1"/>
</dbReference>
<dbReference type="AlphaFoldDB" id="A0A261VJX7"/>
<evidence type="ECO:0000256" key="1">
    <source>
        <dbReference type="ARBA" id="ARBA00006987"/>
    </source>
</evidence>
<comment type="caution">
    <text evidence="2">The sequence shown here is derived from an EMBL/GenBank/DDBJ whole genome shotgun (WGS) entry which is preliminary data.</text>
</comment>
<keyword evidence="3" id="KW-1185">Reference proteome</keyword>
<dbReference type="Pfam" id="PF03401">
    <property type="entry name" value="TctC"/>
    <property type="match status" value="1"/>
</dbReference>
<dbReference type="Proteomes" id="UP000215633">
    <property type="component" value="Unassembled WGS sequence"/>
</dbReference>
<dbReference type="EMBL" id="NEVT01000007">
    <property type="protein sequence ID" value="OZI73900.1"/>
    <property type="molecule type" value="Genomic_DNA"/>
</dbReference>
<accession>A0A261VJX7</accession>
<sequence length="369" mass="39085">MNIPIDIPIKKILVIWAATGTLCRHDNGWRGSPGAANQGGDALKEKRLISWVITAVAACAAAPAAAAGAAGDYPRRPITIVVPFGAGGSADVYARYLGDRLQKQFGQSVVVENKPGGGGVIGTAYVARAQPDGYTLLVMSNTQTVNETLLKDRPYDLMKDFEPVAPINEASLVLVAKKGLDVASVGDLVALEKQKPGELNYASSGIGTPYHIAGELFSSMAGTKVQHVPYKSSGQARTGVAAGEVDYMFDAIATMQAFVDDGRVKALATTGKERSPVFPDLPTVSEAGLPGYEANIWLGLLAPKGTAPEIVATLNRAIGEIAGDPQVEQQWRKDGVSPMVMDPPAFRKYLQQDIERLRKIALDAGMVQQ</sequence>
<dbReference type="PANTHER" id="PTHR42928:SF5">
    <property type="entry name" value="BLR1237 PROTEIN"/>
    <property type="match status" value="1"/>
</dbReference>
<protein>
    <submittedName>
        <fullName evidence="2">MFS transporter</fullName>
    </submittedName>
</protein>
<dbReference type="InterPro" id="IPR042100">
    <property type="entry name" value="Bug_dom1"/>
</dbReference>
<name>A0A261VJX7_9BORD</name>
<proteinExistence type="inferred from homology"/>
<dbReference type="Gene3D" id="3.40.190.150">
    <property type="entry name" value="Bordetella uptake gene, domain 1"/>
    <property type="match status" value="1"/>
</dbReference>
<comment type="similarity">
    <text evidence="1">Belongs to the UPF0065 (bug) family.</text>
</comment>